<protein>
    <submittedName>
        <fullName evidence="2">EamA family transporter</fullName>
    </submittedName>
</protein>
<gene>
    <name evidence="2" type="ORF">AB8B28_02220</name>
</gene>
<feature type="transmembrane region" description="Helical" evidence="1">
    <location>
        <begin position="40"/>
        <end position="61"/>
    </location>
</feature>
<keyword evidence="1" id="KW-1133">Transmembrane helix</keyword>
<dbReference type="EMBL" id="CP165647">
    <property type="protein sequence ID" value="XDU62703.1"/>
    <property type="molecule type" value="Genomic_DNA"/>
</dbReference>
<dbReference type="AlphaFoldDB" id="A0AB39V5W2"/>
<accession>A0AB39V5W2</accession>
<feature type="transmembrane region" description="Helical" evidence="1">
    <location>
        <begin position="68"/>
        <end position="90"/>
    </location>
</feature>
<dbReference type="KEGG" id="lala:AB8B28_02220"/>
<keyword evidence="1" id="KW-0812">Transmembrane</keyword>
<dbReference type="RefSeq" id="WP_369716537.1">
    <property type="nucleotide sequence ID" value="NZ_CP165647.1"/>
</dbReference>
<proteinExistence type="predicted"/>
<evidence type="ECO:0000256" key="1">
    <source>
        <dbReference type="SAM" id="Phobius"/>
    </source>
</evidence>
<evidence type="ECO:0000313" key="2">
    <source>
        <dbReference type="EMBL" id="XDU62703.1"/>
    </source>
</evidence>
<keyword evidence="1" id="KW-0472">Membrane</keyword>
<organism evidence="2">
    <name type="scientific">Leptotrichia alba</name>
    <dbReference type="NCBI Taxonomy" id="3239304"/>
    <lineage>
        <taxon>Bacteria</taxon>
        <taxon>Fusobacteriati</taxon>
        <taxon>Fusobacteriota</taxon>
        <taxon>Fusobacteriia</taxon>
        <taxon>Fusobacteriales</taxon>
        <taxon>Leptotrichiaceae</taxon>
        <taxon>Leptotrichia</taxon>
    </lineage>
</organism>
<reference evidence="2" key="1">
    <citation type="submission" date="2024-07" db="EMBL/GenBank/DDBJ databases">
        <authorList>
            <person name="Li X.-J."/>
            <person name="Wang X."/>
        </authorList>
    </citation>
    <scope>NUCLEOTIDE SEQUENCE</scope>
    <source>
        <strain evidence="2">HSP-536</strain>
    </source>
</reference>
<name>A0AB39V5W2_9FUSO</name>
<sequence>MNNKKKKDLIVGSLCALGCETLFGLSYIFTKQVTNLVSPFALMGWRFFIAFIVMSIFIVFLPFKNSSFLIAIFIKVSDVQYWHFFCIMWLL</sequence>